<sequence>MLAVLECTSNLAHPLEADEDHRFQRPKKASFQPIRFAYFALTFAGVCMMPRLDEQKSGRSDNSEKSFRTTDLYKNVLNEATFHWLGDHRS</sequence>
<organism evidence="1 2">
    <name type="scientific">Trichuris suis</name>
    <name type="common">pig whipworm</name>
    <dbReference type="NCBI Taxonomy" id="68888"/>
    <lineage>
        <taxon>Eukaryota</taxon>
        <taxon>Metazoa</taxon>
        <taxon>Ecdysozoa</taxon>
        <taxon>Nematoda</taxon>
        <taxon>Enoplea</taxon>
        <taxon>Dorylaimia</taxon>
        <taxon>Trichinellida</taxon>
        <taxon>Trichuridae</taxon>
        <taxon>Trichuris</taxon>
    </lineage>
</organism>
<dbReference type="EMBL" id="KL363510">
    <property type="protein sequence ID" value="KFD45398.1"/>
    <property type="molecule type" value="Genomic_DNA"/>
</dbReference>
<accession>A0A085LKA2</accession>
<reference evidence="1 2" key="1">
    <citation type="journal article" date="2014" name="Nat. Genet.">
        <title>Genome and transcriptome of the porcine whipworm Trichuris suis.</title>
        <authorList>
            <person name="Jex A.R."/>
            <person name="Nejsum P."/>
            <person name="Schwarz E.M."/>
            <person name="Hu L."/>
            <person name="Young N.D."/>
            <person name="Hall R.S."/>
            <person name="Korhonen P.K."/>
            <person name="Liao S."/>
            <person name="Thamsborg S."/>
            <person name="Xia J."/>
            <person name="Xu P."/>
            <person name="Wang S."/>
            <person name="Scheerlinck J.P."/>
            <person name="Hofmann A."/>
            <person name="Sternberg P.W."/>
            <person name="Wang J."/>
            <person name="Gasser R.B."/>
        </authorList>
    </citation>
    <scope>NUCLEOTIDE SEQUENCE [LARGE SCALE GENOMIC DNA]</scope>
    <source>
        <strain evidence="1">DCEP-RM93M</strain>
    </source>
</reference>
<protein>
    <submittedName>
        <fullName evidence="1">Uncharacterized protein</fullName>
    </submittedName>
</protein>
<dbReference type="Proteomes" id="UP000030764">
    <property type="component" value="Unassembled WGS sequence"/>
</dbReference>
<evidence type="ECO:0000313" key="2">
    <source>
        <dbReference type="Proteomes" id="UP000030764"/>
    </source>
</evidence>
<evidence type="ECO:0000313" key="1">
    <source>
        <dbReference type="EMBL" id="KFD45398.1"/>
    </source>
</evidence>
<name>A0A085LKA2_9BILA</name>
<keyword evidence="2" id="KW-1185">Reference proteome</keyword>
<proteinExistence type="predicted"/>
<gene>
    <name evidence="1" type="ORF">M513_13725</name>
</gene>
<dbReference type="AlphaFoldDB" id="A0A085LKA2"/>